<evidence type="ECO:0000313" key="1">
    <source>
        <dbReference type="EMBL" id="EEP67486.1"/>
    </source>
</evidence>
<dbReference type="HOGENOM" id="CLU_2954396_0_0_4"/>
<evidence type="ECO:0000313" key="2">
    <source>
        <dbReference type="Proteomes" id="UP000003009"/>
    </source>
</evidence>
<proteinExistence type="predicted"/>
<dbReference type="AlphaFoldDB" id="C4GL78"/>
<name>C4GL78_9NEIS</name>
<dbReference type="STRING" id="629741.GCWU000324_01734"/>
<dbReference type="Proteomes" id="UP000003009">
    <property type="component" value="Unassembled WGS sequence"/>
</dbReference>
<sequence length="59" mass="6807">MMMQGAKERAYFSPKRFQAALGEGNRQPERAMAWLKGCRMGQTMARRRLAGILAHQRRV</sequence>
<accession>C4GL78</accession>
<comment type="caution">
    <text evidence="1">The sequence shown here is derived from an EMBL/GenBank/DDBJ whole genome shotgun (WGS) entry which is preliminary data.</text>
</comment>
<reference evidence="1" key="1">
    <citation type="submission" date="2009-04" db="EMBL/GenBank/DDBJ databases">
        <authorList>
            <person name="Weinstock G."/>
            <person name="Sodergren E."/>
            <person name="Clifton S."/>
            <person name="Fulton L."/>
            <person name="Fulton B."/>
            <person name="Courtney L."/>
            <person name="Fronick C."/>
            <person name="Harrison M."/>
            <person name="Strong C."/>
            <person name="Farmer C."/>
            <person name="Delahaunty K."/>
            <person name="Markovic C."/>
            <person name="Hall O."/>
            <person name="Minx P."/>
            <person name="Tomlinson C."/>
            <person name="Mitreva M."/>
            <person name="Nelson J."/>
            <person name="Hou S."/>
            <person name="Wollam A."/>
            <person name="Pepin K.H."/>
            <person name="Johnson M."/>
            <person name="Bhonagiri V."/>
            <person name="Nash W.E."/>
            <person name="Warren W."/>
            <person name="Chinwalla A."/>
            <person name="Mardis E.R."/>
            <person name="Wilson R.K."/>
        </authorList>
    </citation>
    <scope>NUCLEOTIDE SEQUENCE [LARGE SCALE GENOMIC DNA]</scope>
    <source>
        <strain evidence="1">ATCC 51147</strain>
    </source>
</reference>
<gene>
    <name evidence="1" type="ORF">GCWU000324_01734</name>
</gene>
<dbReference type="EMBL" id="ACJW02000003">
    <property type="protein sequence ID" value="EEP67486.1"/>
    <property type="molecule type" value="Genomic_DNA"/>
</dbReference>
<keyword evidence="2" id="KW-1185">Reference proteome</keyword>
<organism evidence="1 2">
    <name type="scientific">Kingella oralis ATCC 51147</name>
    <dbReference type="NCBI Taxonomy" id="629741"/>
    <lineage>
        <taxon>Bacteria</taxon>
        <taxon>Pseudomonadati</taxon>
        <taxon>Pseudomonadota</taxon>
        <taxon>Betaproteobacteria</taxon>
        <taxon>Neisseriales</taxon>
        <taxon>Neisseriaceae</taxon>
        <taxon>Kingella</taxon>
    </lineage>
</organism>
<protein>
    <submittedName>
        <fullName evidence="1">Uncharacterized protein</fullName>
    </submittedName>
</protein>